<evidence type="ECO:0000256" key="1">
    <source>
        <dbReference type="SAM" id="MobiDB-lite"/>
    </source>
</evidence>
<proteinExistence type="predicted"/>
<evidence type="ECO:0000313" key="3">
    <source>
        <dbReference type="Proteomes" id="UP001362999"/>
    </source>
</evidence>
<feature type="region of interest" description="Disordered" evidence="1">
    <location>
        <begin position="129"/>
        <end position="223"/>
    </location>
</feature>
<feature type="compositionally biased region" description="Basic and acidic residues" evidence="1">
    <location>
        <begin position="277"/>
        <end position="293"/>
    </location>
</feature>
<gene>
    <name evidence="2" type="ORF">R3P38DRAFT_2517849</name>
</gene>
<accession>A0AAW0CDY8</accession>
<organism evidence="2 3">
    <name type="scientific">Favolaschia claudopus</name>
    <dbReference type="NCBI Taxonomy" id="2862362"/>
    <lineage>
        <taxon>Eukaryota</taxon>
        <taxon>Fungi</taxon>
        <taxon>Dikarya</taxon>
        <taxon>Basidiomycota</taxon>
        <taxon>Agaricomycotina</taxon>
        <taxon>Agaricomycetes</taxon>
        <taxon>Agaricomycetidae</taxon>
        <taxon>Agaricales</taxon>
        <taxon>Marasmiineae</taxon>
        <taxon>Mycenaceae</taxon>
        <taxon>Favolaschia</taxon>
    </lineage>
</organism>
<sequence length="488" mass="54249">MKIVNTKVKAVTGPPQALVSRIEHLHTLLRNLPASIPENPPHSLYKFALDPERVKDTGYFSAVGHALEISFETHLLAIQGRPLLFVERGERLELLIKMLKSVIKKMTPSDRTCLQEAWIERLITGATNSGAQIPSKKRKNPPAITNDDNDPMPPAKKSCPPPHTVIVLDDDDAAASEAATSSPSRPTPTPATQSESSAGPAPGHTKVVGNPRQSTLHGFGWKKGTQEDTRAYWAKAKETGTERREAILEDKKRREENQKERERDLARLRQQRCRERKKAEKEEEEASSSKKPDVNTVLMQGADALAHTSAIPDVADISRQTTQPWRKQRTGTLGGAVRGPSTRVFWFTPFLWAIIEPTVRRCGWSAGRAVKELQRAHPMLFKGLNRGTIHKWIVKGEKRFTDNALRSIANRKSLGGTGRTGILMPHPAITEEIVGILKSLRVSGCVVNVEIARSLMIAIINKRKPLLLASFSCSEKYVRAFLDSTLNW</sequence>
<feature type="compositionally biased region" description="Basic and acidic residues" evidence="1">
    <location>
        <begin position="236"/>
        <end position="267"/>
    </location>
</feature>
<dbReference type="AlphaFoldDB" id="A0AAW0CDY8"/>
<feature type="non-terminal residue" evidence="2">
    <location>
        <position position="488"/>
    </location>
</feature>
<evidence type="ECO:0000313" key="2">
    <source>
        <dbReference type="EMBL" id="KAK7036322.1"/>
    </source>
</evidence>
<dbReference type="Proteomes" id="UP001362999">
    <property type="component" value="Unassembled WGS sequence"/>
</dbReference>
<keyword evidence="3" id="KW-1185">Reference proteome</keyword>
<feature type="region of interest" description="Disordered" evidence="1">
    <location>
        <begin position="236"/>
        <end position="294"/>
    </location>
</feature>
<reference evidence="2 3" key="1">
    <citation type="journal article" date="2024" name="J Genomics">
        <title>Draft genome sequencing and assembly of Favolaschia claudopus CIRM-BRFM 2984 isolated from oak limbs.</title>
        <authorList>
            <person name="Navarro D."/>
            <person name="Drula E."/>
            <person name="Chaduli D."/>
            <person name="Cazenave R."/>
            <person name="Ahrendt S."/>
            <person name="Wang J."/>
            <person name="Lipzen A."/>
            <person name="Daum C."/>
            <person name="Barry K."/>
            <person name="Grigoriev I.V."/>
            <person name="Favel A."/>
            <person name="Rosso M.N."/>
            <person name="Martin F."/>
        </authorList>
    </citation>
    <scope>NUCLEOTIDE SEQUENCE [LARGE SCALE GENOMIC DNA]</scope>
    <source>
        <strain evidence="2 3">CIRM-BRFM 2984</strain>
    </source>
</reference>
<comment type="caution">
    <text evidence="2">The sequence shown here is derived from an EMBL/GenBank/DDBJ whole genome shotgun (WGS) entry which is preliminary data.</text>
</comment>
<protein>
    <submittedName>
        <fullName evidence="2">Uncharacterized protein</fullName>
    </submittedName>
</protein>
<feature type="compositionally biased region" description="Low complexity" evidence="1">
    <location>
        <begin position="175"/>
        <end position="184"/>
    </location>
</feature>
<name>A0AAW0CDY8_9AGAR</name>
<dbReference type="EMBL" id="JAWWNJ010000019">
    <property type="protein sequence ID" value="KAK7036322.1"/>
    <property type="molecule type" value="Genomic_DNA"/>
</dbReference>
<feature type="compositionally biased region" description="Pro residues" evidence="1">
    <location>
        <begin position="151"/>
        <end position="163"/>
    </location>
</feature>